<evidence type="ECO:0000313" key="2">
    <source>
        <dbReference type="Proteomes" id="UP000029389"/>
    </source>
</evidence>
<protein>
    <submittedName>
        <fullName evidence="1">Iron-containing alcohol dehydrogenase family protein</fullName>
    </submittedName>
</protein>
<dbReference type="EMBL" id="JMQC01000008">
    <property type="protein sequence ID" value="KFN04223.1"/>
    <property type="molecule type" value="Genomic_DNA"/>
</dbReference>
<dbReference type="AlphaFoldDB" id="A0A090Z1H7"/>
<reference evidence="1 2" key="1">
    <citation type="submission" date="2014-04" db="EMBL/GenBank/DDBJ databases">
        <authorList>
            <person name="Bishop-Lilly K.A."/>
            <person name="Broomall S.M."/>
            <person name="Chain P.S."/>
            <person name="Chertkov O."/>
            <person name="Coyne S.R."/>
            <person name="Daligault H.E."/>
            <person name="Davenport K.W."/>
            <person name="Erkkila T."/>
            <person name="Frey K.G."/>
            <person name="Gibbons H.S."/>
            <person name="Gu W."/>
            <person name="Jaissle J."/>
            <person name="Johnson S.L."/>
            <person name="Koroleva G.I."/>
            <person name="Ladner J.T."/>
            <person name="Lo C.-C."/>
            <person name="Minogue T.D."/>
            <person name="Munk C."/>
            <person name="Palacios G.F."/>
            <person name="Redden C.L."/>
            <person name="Rosenzweig C.N."/>
            <person name="Scholz M.B."/>
            <person name="Teshima H."/>
            <person name="Xu Y."/>
        </authorList>
    </citation>
    <scope>NUCLEOTIDE SEQUENCE [LARGE SCALE GENOMIC DNA]</scope>
    <source>
        <strain evidence="1 2">BHP</strain>
    </source>
</reference>
<name>A0A090Z1H7_9BACI</name>
<dbReference type="Gene3D" id="3.40.50.1970">
    <property type="match status" value="1"/>
</dbReference>
<dbReference type="PATRIC" id="fig|1405.8.peg.4795"/>
<accession>A0A090Z1H7</accession>
<evidence type="ECO:0000313" key="1">
    <source>
        <dbReference type="EMBL" id="KFN04223.1"/>
    </source>
</evidence>
<gene>
    <name evidence="1" type="ORF">DJ93_4657</name>
</gene>
<proteinExistence type="predicted"/>
<comment type="caution">
    <text evidence="1">The sequence shown here is derived from an EMBL/GenBank/DDBJ whole genome shotgun (WGS) entry which is preliminary data.</text>
</comment>
<organism evidence="1 2">
    <name type="scientific">Bacillus clarus</name>
    <dbReference type="NCBI Taxonomy" id="2338372"/>
    <lineage>
        <taxon>Bacteria</taxon>
        <taxon>Bacillati</taxon>
        <taxon>Bacillota</taxon>
        <taxon>Bacilli</taxon>
        <taxon>Bacillales</taxon>
        <taxon>Bacillaceae</taxon>
        <taxon>Bacillus</taxon>
        <taxon>Bacillus cereus group</taxon>
    </lineage>
</organism>
<dbReference type="SUPFAM" id="SSF56796">
    <property type="entry name" value="Dehydroquinate synthase-like"/>
    <property type="match status" value="1"/>
</dbReference>
<dbReference type="Proteomes" id="UP000029389">
    <property type="component" value="Unassembled WGS sequence"/>
</dbReference>
<sequence>MQEIAEFRMPRAVLYVRNSLEKLGEQSSKLGKKAFIVSDAIMEKLGYIESCVKQLHAKGSEAVTYKNVLMLNRQIFMFWKRYLFVKRKNVILL</sequence>